<feature type="region of interest" description="Disordered" evidence="3">
    <location>
        <begin position="1"/>
        <end position="22"/>
    </location>
</feature>
<evidence type="ECO:0000256" key="3">
    <source>
        <dbReference type="SAM" id="MobiDB-lite"/>
    </source>
</evidence>
<evidence type="ECO:0000256" key="4">
    <source>
        <dbReference type="SAM" id="Phobius"/>
    </source>
</evidence>
<comment type="pathway">
    <text evidence="1">Mycotoxin biosynthesis.</text>
</comment>
<protein>
    <submittedName>
        <fullName evidence="5">Uncharacterized protein</fullName>
    </submittedName>
</protein>
<feature type="region of interest" description="Disordered" evidence="3">
    <location>
        <begin position="49"/>
        <end position="84"/>
    </location>
</feature>
<evidence type="ECO:0000256" key="1">
    <source>
        <dbReference type="ARBA" id="ARBA00004685"/>
    </source>
</evidence>
<gene>
    <name evidence="5" type="ORF">BU24DRAFT_478936</name>
</gene>
<proteinExistence type="inferred from homology"/>
<evidence type="ECO:0000313" key="6">
    <source>
        <dbReference type="Proteomes" id="UP000799778"/>
    </source>
</evidence>
<feature type="compositionally biased region" description="Low complexity" evidence="3">
    <location>
        <begin position="126"/>
        <end position="141"/>
    </location>
</feature>
<evidence type="ECO:0000256" key="2">
    <source>
        <dbReference type="ARBA" id="ARBA00035112"/>
    </source>
</evidence>
<name>A0A6A5XXX5_9PLEO</name>
<dbReference type="PANTHER" id="PTHR33365:SF4">
    <property type="entry name" value="CYCLOCHLOROTINE BIOSYNTHESIS PROTEIN O"/>
    <property type="match status" value="1"/>
</dbReference>
<organism evidence="5 6">
    <name type="scientific">Aaosphaeria arxii CBS 175.79</name>
    <dbReference type="NCBI Taxonomy" id="1450172"/>
    <lineage>
        <taxon>Eukaryota</taxon>
        <taxon>Fungi</taxon>
        <taxon>Dikarya</taxon>
        <taxon>Ascomycota</taxon>
        <taxon>Pezizomycotina</taxon>
        <taxon>Dothideomycetes</taxon>
        <taxon>Pleosporomycetidae</taxon>
        <taxon>Pleosporales</taxon>
        <taxon>Pleosporales incertae sedis</taxon>
        <taxon>Aaosphaeria</taxon>
    </lineage>
</organism>
<dbReference type="Proteomes" id="UP000799778">
    <property type="component" value="Unassembled WGS sequence"/>
</dbReference>
<dbReference type="OrthoDB" id="3687641at2759"/>
<evidence type="ECO:0000313" key="5">
    <source>
        <dbReference type="EMBL" id="KAF2017773.1"/>
    </source>
</evidence>
<keyword evidence="4" id="KW-0472">Membrane</keyword>
<feature type="compositionally biased region" description="Low complexity" evidence="3">
    <location>
        <begin position="64"/>
        <end position="75"/>
    </location>
</feature>
<reference evidence="5" key="1">
    <citation type="journal article" date="2020" name="Stud. Mycol.">
        <title>101 Dothideomycetes genomes: a test case for predicting lifestyles and emergence of pathogens.</title>
        <authorList>
            <person name="Haridas S."/>
            <person name="Albert R."/>
            <person name="Binder M."/>
            <person name="Bloem J."/>
            <person name="Labutti K."/>
            <person name="Salamov A."/>
            <person name="Andreopoulos B."/>
            <person name="Baker S."/>
            <person name="Barry K."/>
            <person name="Bills G."/>
            <person name="Bluhm B."/>
            <person name="Cannon C."/>
            <person name="Castanera R."/>
            <person name="Culley D."/>
            <person name="Daum C."/>
            <person name="Ezra D."/>
            <person name="Gonzalez J."/>
            <person name="Henrissat B."/>
            <person name="Kuo A."/>
            <person name="Liang C."/>
            <person name="Lipzen A."/>
            <person name="Lutzoni F."/>
            <person name="Magnuson J."/>
            <person name="Mondo S."/>
            <person name="Nolan M."/>
            <person name="Ohm R."/>
            <person name="Pangilinan J."/>
            <person name="Park H.-J."/>
            <person name="Ramirez L."/>
            <person name="Alfaro M."/>
            <person name="Sun H."/>
            <person name="Tritt A."/>
            <person name="Yoshinaga Y."/>
            <person name="Zwiers L.-H."/>
            <person name="Turgeon B."/>
            <person name="Goodwin S."/>
            <person name="Spatafora J."/>
            <person name="Crous P."/>
            <person name="Grigoriev I."/>
        </authorList>
    </citation>
    <scope>NUCLEOTIDE SEQUENCE</scope>
    <source>
        <strain evidence="5">CBS 175.79</strain>
    </source>
</reference>
<keyword evidence="4" id="KW-0812">Transmembrane</keyword>
<dbReference type="Pfam" id="PF11807">
    <property type="entry name" value="UstYa"/>
    <property type="match status" value="1"/>
</dbReference>
<keyword evidence="4" id="KW-1133">Transmembrane helix</keyword>
<feature type="region of interest" description="Disordered" evidence="3">
    <location>
        <begin position="106"/>
        <end position="162"/>
    </location>
</feature>
<dbReference type="GeneID" id="54290451"/>
<comment type="similarity">
    <text evidence="2">Belongs to the ustYa family.</text>
</comment>
<dbReference type="EMBL" id="ML978068">
    <property type="protein sequence ID" value="KAF2017773.1"/>
    <property type="molecule type" value="Genomic_DNA"/>
</dbReference>
<accession>A0A6A5XXX5</accession>
<dbReference type="RefSeq" id="XP_033386112.1">
    <property type="nucleotide sequence ID" value="XM_033533054.1"/>
</dbReference>
<dbReference type="GO" id="GO:0043386">
    <property type="term" value="P:mycotoxin biosynthetic process"/>
    <property type="evidence" value="ECO:0007669"/>
    <property type="project" value="InterPro"/>
</dbReference>
<feature type="compositionally biased region" description="Basic residues" evidence="3">
    <location>
        <begin position="142"/>
        <end position="155"/>
    </location>
</feature>
<dbReference type="AlphaFoldDB" id="A0A6A5XXX5"/>
<dbReference type="InterPro" id="IPR021765">
    <property type="entry name" value="UstYa-like"/>
</dbReference>
<feature type="transmembrane region" description="Helical" evidence="4">
    <location>
        <begin position="168"/>
        <end position="188"/>
    </location>
</feature>
<keyword evidence="6" id="KW-1185">Reference proteome</keyword>
<sequence>MSDLTIDPTSPIKGKSSPRKYRKVRSIGTASIDISPTQRELLNLPSPYHDDTPATIAGPAGNDPTIPSILSSSTPAQNVDKHPKLTNLTRTITSFFNRTLYSKLTQNETDIENNPGLTQGDKDNSTYHSDSSSSTTTPTSHKTNKKPKKRTHHKPHWSDYEETPSDRWSAVIFLLLLLSILFNLFLVFNGPPNGIPRHPKPKDNPLPHAGFHFKERGKNYTCYETQTTTFEANYEYSNTFNAYDHLWRELQGKSHGTVYTSINRPDGEVRRAGLAMFHQLDCLAKIRAVVQGLQNGGTDTEDVGEHHGYWPHCFDYLRRVIECNADDSLEVSRVVGGRWVVEGFGSMKECRDNKWLYDVTDCGEKGCEGKAFYHSEEELRKIHKTEEEEVEKARKHD</sequence>
<dbReference type="PANTHER" id="PTHR33365">
    <property type="entry name" value="YALI0B05434P"/>
    <property type="match status" value="1"/>
</dbReference>